<keyword evidence="2" id="KW-0732">Signal</keyword>
<dbReference type="SUPFAM" id="SSF53474">
    <property type="entry name" value="alpha/beta-Hydrolases"/>
    <property type="match status" value="1"/>
</dbReference>
<dbReference type="InterPro" id="IPR029058">
    <property type="entry name" value="AB_hydrolase_fold"/>
</dbReference>
<dbReference type="Gene3D" id="1.50.10.10">
    <property type="match status" value="1"/>
</dbReference>
<reference evidence="4" key="3">
    <citation type="submission" date="2022-12" db="EMBL/GenBank/DDBJ databases">
        <authorList>
            <person name="Sun Q."/>
            <person name="Kim S."/>
        </authorList>
    </citation>
    <scope>NUCLEOTIDE SEQUENCE</scope>
    <source>
        <strain evidence="4">KCTC 12343</strain>
    </source>
</reference>
<dbReference type="Pfam" id="PF00756">
    <property type="entry name" value="Esterase"/>
    <property type="match status" value="1"/>
</dbReference>
<organism evidence="4 7">
    <name type="scientific">Pseudoduganella albidiflava</name>
    <dbReference type="NCBI Taxonomy" id="321983"/>
    <lineage>
        <taxon>Bacteria</taxon>
        <taxon>Pseudomonadati</taxon>
        <taxon>Pseudomonadota</taxon>
        <taxon>Betaproteobacteria</taxon>
        <taxon>Burkholderiales</taxon>
        <taxon>Oxalobacteraceae</taxon>
        <taxon>Telluria group</taxon>
        <taxon>Pseudoduganella</taxon>
    </lineage>
</organism>
<dbReference type="InterPro" id="IPR000801">
    <property type="entry name" value="Esterase-like"/>
</dbReference>
<evidence type="ECO:0000313" key="6">
    <source>
        <dbReference type="Proteomes" id="UP000292307"/>
    </source>
</evidence>
<dbReference type="Pfam" id="PF22422">
    <property type="entry name" value="MGH1-like_GH"/>
    <property type="match status" value="1"/>
</dbReference>
<dbReference type="Gene3D" id="3.40.50.1820">
    <property type="entry name" value="alpha/beta hydrolase"/>
    <property type="match status" value="1"/>
</dbReference>
<feature type="signal peptide" evidence="2">
    <location>
        <begin position="1"/>
        <end position="22"/>
    </location>
</feature>
<feature type="domain" description="Mannosylglycerate hydrolase MGH1-like glycoside hydrolase" evidence="3">
    <location>
        <begin position="264"/>
        <end position="447"/>
    </location>
</feature>
<dbReference type="OrthoDB" id="49490at2"/>
<evidence type="ECO:0000313" key="5">
    <source>
        <dbReference type="EMBL" id="QBI00036.1"/>
    </source>
</evidence>
<keyword evidence="6" id="KW-1185">Reference proteome</keyword>
<accession>A0A411WTD1</accession>
<name>A0A411WTD1_9BURK</name>
<evidence type="ECO:0000256" key="1">
    <source>
        <dbReference type="SAM" id="MobiDB-lite"/>
    </source>
</evidence>
<dbReference type="EMBL" id="CP036401">
    <property type="protein sequence ID" value="QBI00036.1"/>
    <property type="molecule type" value="Genomic_DNA"/>
</dbReference>
<dbReference type="AlphaFoldDB" id="A0A411WTD1"/>
<dbReference type="InterPro" id="IPR054491">
    <property type="entry name" value="MGH1-like_GH"/>
</dbReference>
<dbReference type="Proteomes" id="UP000292307">
    <property type="component" value="Chromosome"/>
</dbReference>
<dbReference type="InterPro" id="IPR050583">
    <property type="entry name" value="Mycobacterial_A85_antigen"/>
</dbReference>
<reference evidence="4" key="1">
    <citation type="journal article" date="2014" name="Int. J. Syst. Evol. Microbiol.">
        <title>Complete genome sequence of Corynebacterium casei LMG S-19264T (=DSM 44701T), isolated from a smear-ripened cheese.</title>
        <authorList>
            <consortium name="US DOE Joint Genome Institute (JGI-PGF)"/>
            <person name="Walter F."/>
            <person name="Albersmeier A."/>
            <person name="Kalinowski J."/>
            <person name="Ruckert C."/>
        </authorList>
    </citation>
    <scope>NUCLEOTIDE SEQUENCE</scope>
    <source>
        <strain evidence="4">KCTC 12343</strain>
    </source>
</reference>
<dbReference type="InterPro" id="IPR008928">
    <property type="entry name" value="6-hairpin_glycosidase_sf"/>
</dbReference>
<dbReference type="EMBL" id="BMWV01000017">
    <property type="protein sequence ID" value="GGY63410.1"/>
    <property type="molecule type" value="Genomic_DNA"/>
</dbReference>
<protein>
    <submittedName>
        <fullName evidence="5">Esterase</fullName>
    </submittedName>
</protein>
<dbReference type="InterPro" id="IPR012341">
    <property type="entry name" value="6hp_glycosidase-like_sf"/>
</dbReference>
<feature type="chain" id="PRO_5044601551" evidence="2">
    <location>
        <begin position="23"/>
        <end position="1109"/>
    </location>
</feature>
<reference evidence="5 6" key="2">
    <citation type="submission" date="2019-02" db="EMBL/GenBank/DDBJ databases">
        <title>Draft Genome Sequences of Six Type Strains of the Genus Massilia.</title>
        <authorList>
            <person name="Miess H."/>
            <person name="Frediansyhah A."/>
            <person name="Gross H."/>
        </authorList>
    </citation>
    <scope>NUCLEOTIDE SEQUENCE [LARGE SCALE GENOMIC DNA]</scope>
    <source>
        <strain evidence="5 6">DSM 17472</strain>
    </source>
</reference>
<dbReference type="SUPFAM" id="SSF48208">
    <property type="entry name" value="Six-hairpin glycosidases"/>
    <property type="match status" value="1"/>
</dbReference>
<dbReference type="Gene3D" id="2.60.120.260">
    <property type="entry name" value="Galactose-binding domain-like"/>
    <property type="match status" value="1"/>
</dbReference>
<dbReference type="GO" id="GO:0005975">
    <property type="term" value="P:carbohydrate metabolic process"/>
    <property type="evidence" value="ECO:0007669"/>
    <property type="project" value="InterPro"/>
</dbReference>
<dbReference type="RefSeq" id="WP_131144183.1">
    <property type="nucleotide sequence ID" value="NZ_BMWV01000017.1"/>
</dbReference>
<dbReference type="Proteomes" id="UP000628442">
    <property type="component" value="Unassembled WGS sequence"/>
</dbReference>
<evidence type="ECO:0000313" key="4">
    <source>
        <dbReference type="EMBL" id="GGY63410.1"/>
    </source>
</evidence>
<dbReference type="PANTHER" id="PTHR48098">
    <property type="entry name" value="ENTEROCHELIN ESTERASE-RELATED"/>
    <property type="match status" value="1"/>
</dbReference>
<evidence type="ECO:0000259" key="3">
    <source>
        <dbReference type="Pfam" id="PF22422"/>
    </source>
</evidence>
<proteinExistence type="predicted"/>
<dbReference type="PANTHER" id="PTHR48098:SF6">
    <property type="entry name" value="FERRI-BACILLIBACTIN ESTERASE BESA"/>
    <property type="match status" value="1"/>
</dbReference>
<gene>
    <name evidence="5" type="ORF">EYF70_03625</name>
    <name evidence="4" type="ORF">GCM10007387_52380</name>
</gene>
<evidence type="ECO:0000256" key="2">
    <source>
        <dbReference type="SAM" id="SignalP"/>
    </source>
</evidence>
<sequence>MNRTAIATATLALLAASPLQCAEQEVPFGSWGRQENVRITTPDDTAPLRTYTHRTTMALRDGDPQTVTYAENADLPRVRSGNLAFDALFAMAMAEMRQDAVSHIRDDSYNVDDKRAGQPIPCECFETGEKWHYVWTRDLSYAAGLGLGMLDPRRVRNSLQFKLSGYRDGLKKPAAVPGSDDGLQIVQDTGSGGSWPVSTDRVTWAFGADEALKALPPAERAAFAPIALKALRNTIEIDRVAVFDPAAGLYNGEESFLDWREQSYAGWIPGQLAHMATAKALSTNVAHYKALSLAAQLAGEQGDAAAAQRYGDWAVQLKDAINHRLWLKVAGMYSSLTAGHFDGAPQHKFDWLGQALAIVTGVADAGQAASIVERYPHGPMGAPVIWPQQPDRAVYHNRAIWPFVTAYGLKAAIQTLNVEAADAAYDTLLRAAAVNASNMENFEWLTGLPMFDPSGGKRPELAGPVVNSRRQLWSVGGLAGALIGGAFGISTTSDGIVVAPFITSKLRNEAFQGAGSATLSGLKLRGHAIDVQVVLPPPQFQAGYHEVQQVLLNGKPVDPRIKWADLAERNTIVVQLGPLLPGRQKLTRVAADPLAIDPAVFSPAEPAIASASRGKLAFGAAPAGGAVYNVYRDGRLVAANVKTAAWTDPAPRPAACYAVEAVYPVSGNRSHHSAPACTGAAIDIPAGDARIVSSIRARGGVIGGWGAPEDTFKAGITVRQPGTYAVQVHYRNNAHQVNLGITGGVKWMKVLDAGGGTVAQGVVQLPHSPEGQPVYSTPLAAQLAAGRYTVELTDFINMSSLQSNATYADAGGKAGPMNRFDIHGLRLLATSAPAPAPVAKGRLEIVDRFASPQLGNERKLRIWLPPGYDSNAGKRYPVLYMHDGQNLFDQKTAYSTEWHIDEVADRLAAQGDMREIIVVGVDNTPDRNAEYTPCCDPRWGGGKVAAYGRFLADTVKPYIDSHYRTLPDRANTAVMGSSFGGLASLYMAQHHADVFGHAGIMSGSFFWNGGALVGAAPRAATTPVRLYVDAGTGMDGVESTRAFHKALLDKGWRDGGNVLYVEDEGGIHNERAWAGRVHRALTWFFPAAQPRSGKPASAPVAQAAPKSMQ</sequence>
<feature type="region of interest" description="Disordered" evidence="1">
    <location>
        <begin position="1090"/>
        <end position="1109"/>
    </location>
</feature>
<evidence type="ECO:0000313" key="7">
    <source>
        <dbReference type="Proteomes" id="UP000628442"/>
    </source>
</evidence>